<keyword evidence="1" id="KW-0238">DNA-binding</keyword>
<proteinExistence type="predicted"/>
<accession>A0A9P1GLY9</accession>
<name>A0A9P1GLY9_9DINO</name>
<dbReference type="AlphaFoldDB" id="A0A9P1GLY9"/>
<gene>
    <name evidence="3" type="ORF">C1SCF055_LOCUS41773</name>
</gene>
<feature type="region of interest" description="Disordered" evidence="2">
    <location>
        <begin position="381"/>
        <end position="404"/>
    </location>
</feature>
<dbReference type="OrthoDB" id="443399at2759"/>
<keyword evidence="5" id="KW-1185">Reference proteome</keyword>
<dbReference type="InterPro" id="IPR010998">
    <property type="entry name" value="Integrase_recombinase_N"/>
</dbReference>
<dbReference type="GO" id="GO:0003677">
    <property type="term" value="F:DNA binding"/>
    <property type="evidence" value="ECO:0007669"/>
    <property type="project" value="UniProtKB-KW"/>
</dbReference>
<protein>
    <submittedName>
        <fullName evidence="3">Uncharacterized protein</fullName>
    </submittedName>
</protein>
<reference evidence="4" key="2">
    <citation type="submission" date="2024-04" db="EMBL/GenBank/DDBJ databases">
        <authorList>
            <person name="Chen Y."/>
            <person name="Shah S."/>
            <person name="Dougan E. K."/>
            <person name="Thang M."/>
            <person name="Chan C."/>
        </authorList>
    </citation>
    <scope>NUCLEOTIDE SEQUENCE [LARGE SCALE GENOMIC DNA]</scope>
</reference>
<dbReference type="EMBL" id="CAMXCT030006621">
    <property type="protein sequence ID" value="CAL4804411.1"/>
    <property type="molecule type" value="Genomic_DNA"/>
</dbReference>
<feature type="compositionally biased region" description="Acidic residues" evidence="2">
    <location>
        <begin position="1"/>
        <end position="15"/>
    </location>
</feature>
<organism evidence="3">
    <name type="scientific">Cladocopium goreaui</name>
    <dbReference type="NCBI Taxonomy" id="2562237"/>
    <lineage>
        <taxon>Eukaryota</taxon>
        <taxon>Sar</taxon>
        <taxon>Alveolata</taxon>
        <taxon>Dinophyceae</taxon>
        <taxon>Suessiales</taxon>
        <taxon>Symbiodiniaceae</taxon>
        <taxon>Cladocopium</taxon>
    </lineage>
</organism>
<feature type="region of interest" description="Disordered" evidence="2">
    <location>
        <begin position="1"/>
        <end position="23"/>
    </location>
</feature>
<reference evidence="3" key="1">
    <citation type="submission" date="2022-10" db="EMBL/GenBank/DDBJ databases">
        <authorList>
            <person name="Chen Y."/>
            <person name="Dougan E. K."/>
            <person name="Chan C."/>
            <person name="Rhodes N."/>
            <person name="Thang M."/>
        </authorList>
    </citation>
    <scope>NUCLEOTIDE SEQUENCE</scope>
</reference>
<dbReference type="EMBL" id="CAMXCT020006621">
    <property type="protein sequence ID" value="CAL1170474.1"/>
    <property type="molecule type" value="Genomic_DNA"/>
</dbReference>
<comment type="caution">
    <text evidence="3">The sequence shown here is derived from an EMBL/GenBank/DDBJ whole genome shotgun (WGS) entry which is preliminary data.</text>
</comment>
<sequence length="758" mass="85193">MLDDEITSSEDEAEEDCRAGGRKPRKIAEEAILWRSFWRPSGVEEWLEENMQGDKSPATEKAYGGVWAKWRAWARRQRWLSEYLDRSESTVERENKLLGFVGYLGWLGASVNTIRQNIYAIKMAHKRVGAGDVLDGMHRVWILLGGEHMHLHSFVKELLQGHEDEAEEDCRAGGRKPRKIAEEAILWRSFWRPSGVEEWLEENMQGDKSPATEKAYGGVWAKWRAWARRQRWLSEYLDRSESTVERENKLLGFVGYLGWLGASVNTIRQNIYAIKMAHKRVGAGDVLDGMHRVWILLGGLDRRSTTRRPPRCAALAPLGRNVLLGVLCLLVLLLQKLIGSQGLGILEAWYFEGSMGDGNGEEKEVFDGTVVFDGTDCGKSTRKMAGRSGASRNRAHQHGATPKILGRPRVAETHEEHAAGVEPVYVFDRKRPPGHLCQLTSEEIWKLQGRSVVDLNKGTLMEQMVCEGCRATGAQSASAASLLLWAGDVMEMIMEERATKAGMCAEVEGDYGRRAGGEDEVEQVFWANRWTEAWWISMLDDEITSSEDEADEDCRAGGRKPRKIAEEVAGPAIRSLRRLEENMQGDKSPATEKAYGGVWAKWRAWARRQRWLSEYLDRSESTVERENKLLGFVGYLGWLGASVNTIRQNIYAIKMAHKRVGAGDVLDGMHRELIGPEEPKGCSPAAADASMAFAALSTAWFFMLRCKEFAESNGVDKDMILRGCDVRLATDGLTAEEDPEEVTIQFKKTKGALVREKP</sequence>
<evidence type="ECO:0000313" key="4">
    <source>
        <dbReference type="EMBL" id="CAL1170474.1"/>
    </source>
</evidence>
<dbReference type="Proteomes" id="UP001152797">
    <property type="component" value="Unassembled WGS sequence"/>
</dbReference>
<dbReference type="EMBL" id="CAMXCT010006621">
    <property type="protein sequence ID" value="CAI4017099.1"/>
    <property type="molecule type" value="Genomic_DNA"/>
</dbReference>
<evidence type="ECO:0000313" key="3">
    <source>
        <dbReference type="EMBL" id="CAI4017099.1"/>
    </source>
</evidence>
<evidence type="ECO:0000256" key="1">
    <source>
        <dbReference type="ARBA" id="ARBA00023125"/>
    </source>
</evidence>
<evidence type="ECO:0000256" key="2">
    <source>
        <dbReference type="SAM" id="MobiDB-lite"/>
    </source>
</evidence>
<evidence type="ECO:0000313" key="5">
    <source>
        <dbReference type="Proteomes" id="UP001152797"/>
    </source>
</evidence>
<dbReference type="Gene3D" id="1.10.150.130">
    <property type="match status" value="3"/>
</dbReference>
<dbReference type="SUPFAM" id="SSF47823">
    <property type="entry name" value="lambda integrase-like, N-terminal domain"/>
    <property type="match status" value="3"/>
</dbReference>